<evidence type="ECO:0000313" key="1">
    <source>
        <dbReference type="EMBL" id="CAK5267339.1"/>
    </source>
</evidence>
<accession>A0AAD2JXG6</accession>
<keyword evidence="2" id="KW-1185">Reference proteome</keyword>
<protein>
    <submittedName>
        <fullName evidence="1">Uncharacterized protein</fullName>
    </submittedName>
</protein>
<comment type="caution">
    <text evidence="1">The sequence shown here is derived from an EMBL/GenBank/DDBJ whole genome shotgun (WGS) entry which is preliminary data.</text>
</comment>
<name>A0AAD2JXG6_9AGAR</name>
<dbReference type="Proteomes" id="UP001295794">
    <property type="component" value="Unassembled WGS sequence"/>
</dbReference>
<evidence type="ECO:0000313" key="2">
    <source>
        <dbReference type="Proteomes" id="UP001295794"/>
    </source>
</evidence>
<feature type="non-terminal residue" evidence="1">
    <location>
        <position position="1"/>
    </location>
</feature>
<gene>
    <name evidence="1" type="ORF">MYCIT1_LOCUS9761</name>
</gene>
<dbReference type="EMBL" id="CAVNYO010000119">
    <property type="protein sequence ID" value="CAK5267339.1"/>
    <property type="molecule type" value="Genomic_DNA"/>
</dbReference>
<sequence length="92" mass="10012">MISDSITVPIIPSFWSHDSRSHDSCTVTCSIYIDSSSLPGVLQLLTVDSRSVDSFLVLSCNAELLTVDSSPLCISCFNRLWAPASRVPLSHL</sequence>
<organism evidence="1 2">
    <name type="scientific">Mycena citricolor</name>
    <dbReference type="NCBI Taxonomy" id="2018698"/>
    <lineage>
        <taxon>Eukaryota</taxon>
        <taxon>Fungi</taxon>
        <taxon>Dikarya</taxon>
        <taxon>Basidiomycota</taxon>
        <taxon>Agaricomycotina</taxon>
        <taxon>Agaricomycetes</taxon>
        <taxon>Agaricomycetidae</taxon>
        <taxon>Agaricales</taxon>
        <taxon>Marasmiineae</taxon>
        <taxon>Mycenaceae</taxon>
        <taxon>Mycena</taxon>
    </lineage>
</organism>
<reference evidence="1" key="1">
    <citation type="submission" date="2023-11" db="EMBL/GenBank/DDBJ databases">
        <authorList>
            <person name="De Vega J J."/>
            <person name="De Vega J J."/>
        </authorList>
    </citation>
    <scope>NUCLEOTIDE SEQUENCE</scope>
</reference>
<proteinExistence type="predicted"/>
<dbReference type="AlphaFoldDB" id="A0AAD2JXG6"/>